<dbReference type="EMBL" id="QGTR01000001">
    <property type="protein sequence ID" value="PWW03645.1"/>
    <property type="molecule type" value="Genomic_DNA"/>
</dbReference>
<comment type="caution">
    <text evidence="1">The sequence shown here is derived from an EMBL/GenBank/DDBJ whole genome shotgun (WGS) entry which is preliminary data.</text>
</comment>
<reference evidence="1 2" key="1">
    <citation type="submission" date="2018-05" db="EMBL/GenBank/DDBJ databases">
        <title>Genomic Encyclopedia of Type Strains, Phase IV (KMG-IV): sequencing the most valuable type-strain genomes for metagenomic binning, comparative biology and taxonomic classification.</title>
        <authorList>
            <person name="Goeker M."/>
        </authorList>
    </citation>
    <scope>NUCLEOTIDE SEQUENCE [LARGE SCALE GENOMIC DNA]</scope>
    <source>
        <strain evidence="1 2">DSM 16791</strain>
    </source>
</reference>
<dbReference type="RefSeq" id="WP_110030176.1">
    <property type="nucleotide sequence ID" value="NZ_QGTR01000001.1"/>
</dbReference>
<dbReference type="Proteomes" id="UP000246352">
    <property type="component" value="Unassembled WGS sequence"/>
</dbReference>
<evidence type="ECO:0000313" key="2">
    <source>
        <dbReference type="Proteomes" id="UP000246352"/>
    </source>
</evidence>
<evidence type="ECO:0000313" key="1">
    <source>
        <dbReference type="EMBL" id="PWW03645.1"/>
    </source>
</evidence>
<gene>
    <name evidence="1" type="ORF">DFR52_101331</name>
</gene>
<organism evidence="1 2">
    <name type="scientific">Hoeflea marina</name>
    <dbReference type="NCBI Taxonomy" id="274592"/>
    <lineage>
        <taxon>Bacteria</taxon>
        <taxon>Pseudomonadati</taxon>
        <taxon>Pseudomonadota</taxon>
        <taxon>Alphaproteobacteria</taxon>
        <taxon>Hyphomicrobiales</taxon>
        <taxon>Rhizobiaceae</taxon>
        <taxon>Hoeflea</taxon>
    </lineage>
</organism>
<protein>
    <submittedName>
        <fullName evidence="1">Uncharacterized protein</fullName>
    </submittedName>
</protein>
<accession>A0A317PSE2</accession>
<sequence length="95" mass="10748">MQFYERNRNLSTLYERNKHAILGTLTKESTPAPKKASVMISISKVCAVSSAILDDMRASASPEEELLEAERVHRAWQDLLVLAWETNMLRKTDAA</sequence>
<name>A0A317PSE2_9HYPH</name>
<keyword evidence="2" id="KW-1185">Reference proteome</keyword>
<proteinExistence type="predicted"/>
<dbReference type="AlphaFoldDB" id="A0A317PSE2"/>